<proteinExistence type="inferred from homology"/>
<feature type="transmembrane region" description="Helical" evidence="7">
    <location>
        <begin position="133"/>
        <end position="152"/>
    </location>
</feature>
<comment type="subcellular location">
    <subcellularLocation>
        <location evidence="1">Membrane</location>
        <topology evidence="1">Multi-pass membrane protein</topology>
    </subcellularLocation>
</comment>
<comment type="similarity">
    <text evidence="2">Belongs to the peptidase S54 family.</text>
</comment>
<evidence type="ECO:0000313" key="10">
    <source>
        <dbReference type="Proteomes" id="UP001225356"/>
    </source>
</evidence>
<evidence type="ECO:0000256" key="3">
    <source>
        <dbReference type="ARBA" id="ARBA00022692"/>
    </source>
</evidence>
<evidence type="ECO:0000256" key="7">
    <source>
        <dbReference type="SAM" id="Phobius"/>
    </source>
</evidence>
<reference evidence="9 10" key="1">
    <citation type="submission" date="2023-07" db="EMBL/GenBank/DDBJ databases">
        <title>Sequencing the genomes of 1000 actinobacteria strains.</title>
        <authorList>
            <person name="Klenk H.-P."/>
        </authorList>
    </citation>
    <scope>NUCLEOTIDE SEQUENCE [LARGE SCALE GENOMIC DNA]</scope>
    <source>
        <strain evidence="9 10">DSM 46740</strain>
    </source>
</reference>
<evidence type="ECO:0000256" key="5">
    <source>
        <dbReference type="ARBA" id="ARBA00022989"/>
    </source>
</evidence>
<evidence type="ECO:0000256" key="4">
    <source>
        <dbReference type="ARBA" id="ARBA00022801"/>
    </source>
</evidence>
<comment type="caution">
    <text evidence="9">The sequence shown here is derived from an EMBL/GenBank/DDBJ whole genome shotgun (WGS) entry which is preliminary data.</text>
</comment>
<feature type="transmembrane region" description="Helical" evidence="7">
    <location>
        <begin position="184"/>
        <end position="200"/>
    </location>
</feature>
<keyword evidence="9" id="KW-0645">Protease</keyword>
<sequence length="217" mass="22942">MTNTQETSMTESTETAVLPPRSELTATRLSRPWLTWTVFAVTAMTTLAGLLSPAARAAVSRTPGFFDGQWWRLISPILINPEGWYQIVFNAAALLVLGTVAERVYGRIRWTALYLTGALAGEIFSYATGNYSAGSSVAIAGLLGGLTAWVILGHSRLPAGPRVGAATLLAGAAFLVVIGDEHGAPILVGFALGSLMLRHARRTGSPIPTAKQVDPHS</sequence>
<dbReference type="InterPro" id="IPR050925">
    <property type="entry name" value="Rhomboid_protease_S54"/>
</dbReference>
<dbReference type="InterPro" id="IPR022764">
    <property type="entry name" value="Peptidase_S54_rhomboid_dom"/>
</dbReference>
<gene>
    <name evidence="9" type="ORF">J2853_004598</name>
</gene>
<dbReference type="Gene3D" id="1.20.1540.10">
    <property type="entry name" value="Rhomboid-like"/>
    <property type="match status" value="1"/>
</dbReference>
<dbReference type="RefSeq" id="WP_307560993.1">
    <property type="nucleotide sequence ID" value="NZ_JAUSQU010000001.1"/>
</dbReference>
<dbReference type="EMBL" id="JAUSQU010000001">
    <property type="protein sequence ID" value="MDP9845387.1"/>
    <property type="molecule type" value="Genomic_DNA"/>
</dbReference>
<organism evidence="9 10">
    <name type="scientific">Streptosporangium lutulentum</name>
    <dbReference type="NCBI Taxonomy" id="1461250"/>
    <lineage>
        <taxon>Bacteria</taxon>
        <taxon>Bacillati</taxon>
        <taxon>Actinomycetota</taxon>
        <taxon>Actinomycetes</taxon>
        <taxon>Streptosporangiales</taxon>
        <taxon>Streptosporangiaceae</taxon>
        <taxon>Streptosporangium</taxon>
    </lineage>
</organism>
<dbReference type="Proteomes" id="UP001225356">
    <property type="component" value="Unassembled WGS sequence"/>
</dbReference>
<feature type="domain" description="Peptidase S54 rhomboid" evidence="8">
    <location>
        <begin position="68"/>
        <end position="178"/>
    </location>
</feature>
<dbReference type="PANTHER" id="PTHR43731:SF14">
    <property type="entry name" value="PRESENILIN-ASSOCIATED RHOMBOID-LIKE PROTEIN, MITOCHONDRIAL"/>
    <property type="match status" value="1"/>
</dbReference>
<keyword evidence="4 9" id="KW-0378">Hydrolase</keyword>
<evidence type="ECO:0000256" key="2">
    <source>
        <dbReference type="ARBA" id="ARBA00009045"/>
    </source>
</evidence>
<keyword evidence="10" id="KW-1185">Reference proteome</keyword>
<keyword evidence="6 7" id="KW-0472">Membrane</keyword>
<evidence type="ECO:0000256" key="1">
    <source>
        <dbReference type="ARBA" id="ARBA00004141"/>
    </source>
</evidence>
<accession>A0ABT9QF39</accession>
<dbReference type="GO" id="GO:0008233">
    <property type="term" value="F:peptidase activity"/>
    <property type="evidence" value="ECO:0007669"/>
    <property type="project" value="UniProtKB-KW"/>
</dbReference>
<protein>
    <submittedName>
        <fullName evidence="9">Rhomboid protease GluP</fullName>
        <ecNumber evidence="9">3.4.21.105</ecNumber>
    </submittedName>
</protein>
<dbReference type="EC" id="3.4.21.105" evidence="9"/>
<evidence type="ECO:0000313" key="9">
    <source>
        <dbReference type="EMBL" id="MDP9845387.1"/>
    </source>
</evidence>
<keyword evidence="3 7" id="KW-0812">Transmembrane</keyword>
<dbReference type="SUPFAM" id="SSF144091">
    <property type="entry name" value="Rhomboid-like"/>
    <property type="match status" value="1"/>
</dbReference>
<feature type="transmembrane region" description="Helical" evidence="7">
    <location>
        <begin position="33"/>
        <end position="55"/>
    </location>
</feature>
<name>A0ABT9QF39_9ACTN</name>
<evidence type="ECO:0000259" key="8">
    <source>
        <dbReference type="Pfam" id="PF01694"/>
    </source>
</evidence>
<feature type="transmembrane region" description="Helical" evidence="7">
    <location>
        <begin position="83"/>
        <end position="101"/>
    </location>
</feature>
<dbReference type="PANTHER" id="PTHR43731">
    <property type="entry name" value="RHOMBOID PROTEASE"/>
    <property type="match status" value="1"/>
</dbReference>
<dbReference type="InterPro" id="IPR035952">
    <property type="entry name" value="Rhomboid-like_sf"/>
</dbReference>
<keyword evidence="5 7" id="KW-1133">Transmembrane helix</keyword>
<dbReference type="GO" id="GO:0006508">
    <property type="term" value="P:proteolysis"/>
    <property type="evidence" value="ECO:0007669"/>
    <property type="project" value="UniProtKB-KW"/>
</dbReference>
<evidence type="ECO:0000256" key="6">
    <source>
        <dbReference type="ARBA" id="ARBA00023136"/>
    </source>
</evidence>
<dbReference type="Pfam" id="PF01694">
    <property type="entry name" value="Rhomboid"/>
    <property type="match status" value="1"/>
</dbReference>